<evidence type="ECO:0000256" key="3">
    <source>
        <dbReference type="ARBA" id="ARBA00022475"/>
    </source>
</evidence>
<dbReference type="PANTHER" id="PTHR43663">
    <property type="entry name" value="CHROMATE TRANSPORT PROTEIN-RELATED"/>
    <property type="match status" value="1"/>
</dbReference>
<feature type="transmembrane region" description="Helical" evidence="7">
    <location>
        <begin position="87"/>
        <end position="114"/>
    </location>
</feature>
<dbReference type="EMBL" id="CP038015">
    <property type="protein sequence ID" value="QBP39846.1"/>
    <property type="molecule type" value="Genomic_DNA"/>
</dbReference>
<dbReference type="PANTHER" id="PTHR43663:SF1">
    <property type="entry name" value="CHROMATE TRANSPORTER"/>
    <property type="match status" value="1"/>
</dbReference>
<dbReference type="GO" id="GO:0005886">
    <property type="term" value="C:plasma membrane"/>
    <property type="evidence" value="ECO:0007669"/>
    <property type="project" value="UniProtKB-SubCell"/>
</dbReference>
<dbReference type="OrthoDB" id="9027281at2"/>
<evidence type="ECO:0000256" key="1">
    <source>
        <dbReference type="ARBA" id="ARBA00004651"/>
    </source>
</evidence>
<protein>
    <submittedName>
        <fullName evidence="8">Chromate transporter</fullName>
    </submittedName>
</protein>
<keyword evidence="4 7" id="KW-0812">Transmembrane</keyword>
<name>A0A4P6ZWI7_9BACL</name>
<organism evidence="8 9">
    <name type="scientific">Paenisporosarcina antarctica</name>
    <dbReference type="NCBI Taxonomy" id="417367"/>
    <lineage>
        <taxon>Bacteria</taxon>
        <taxon>Bacillati</taxon>
        <taxon>Bacillota</taxon>
        <taxon>Bacilli</taxon>
        <taxon>Bacillales</taxon>
        <taxon>Caryophanaceae</taxon>
        <taxon>Paenisporosarcina</taxon>
    </lineage>
</organism>
<evidence type="ECO:0000313" key="8">
    <source>
        <dbReference type="EMBL" id="QBP39846.1"/>
    </source>
</evidence>
<evidence type="ECO:0000256" key="7">
    <source>
        <dbReference type="SAM" id="Phobius"/>
    </source>
</evidence>
<evidence type="ECO:0000256" key="2">
    <source>
        <dbReference type="ARBA" id="ARBA00005262"/>
    </source>
</evidence>
<comment type="similarity">
    <text evidence="2">Belongs to the chromate ion transporter (CHR) (TC 2.A.51) family.</text>
</comment>
<keyword evidence="6 7" id="KW-0472">Membrane</keyword>
<dbReference type="GO" id="GO:0015109">
    <property type="term" value="F:chromate transmembrane transporter activity"/>
    <property type="evidence" value="ECO:0007669"/>
    <property type="project" value="InterPro"/>
</dbReference>
<dbReference type="Proteomes" id="UP000294292">
    <property type="component" value="Chromosome"/>
</dbReference>
<gene>
    <name evidence="8" type="ORF">E2636_01155</name>
</gene>
<evidence type="ECO:0000256" key="6">
    <source>
        <dbReference type="ARBA" id="ARBA00023136"/>
    </source>
</evidence>
<dbReference type="Pfam" id="PF02417">
    <property type="entry name" value="Chromate_transp"/>
    <property type="match status" value="1"/>
</dbReference>
<sequence length="198" mass="21657">MVERPISKNTSARPGRVLHRNIGLAFFRIGMLGFGGGPSSIPLVHQEVVKKYEWMTDDEFGDTLALANTLPGPIATKMAGYVGYRVAGLWGCLNALLSSIIPTVVLMIVFLGLLQTYKDVPWVENMAASVVPVVAVMLALLTWEFIKKSGQTLGWMRALLLLALSAILIEAFNIHPAFVILGCFLVAFSSLLKRRKKA</sequence>
<evidence type="ECO:0000256" key="4">
    <source>
        <dbReference type="ARBA" id="ARBA00022692"/>
    </source>
</evidence>
<keyword evidence="9" id="KW-1185">Reference proteome</keyword>
<dbReference type="RefSeq" id="WP_134208227.1">
    <property type="nucleotide sequence ID" value="NZ_CP038015.1"/>
</dbReference>
<dbReference type="InterPro" id="IPR052518">
    <property type="entry name" value="CHR_Transporter"/>
</dbReference>
<comment type="subcellular location">
    <subcellularLocation>
        <location evidence="1">Cell membrane</location>
        <topology evidence="1">Multi-pass membrane protein</topology>
    </subcellularLocation>
</comment>
<keyword evidence="3" id="KW-1003">Cell membrane</keyword>
<dbReference type="InterPro" id="IPR003370">
    <property type="entry name" value="Chromate_transpt"/>
</dbReference>
<proteinExistence type="inferred from homology"/>
<keyword evidence="5 7" id="KW-1133">Transmembrane helix</keyword>
<evidence type="ECO:0000256" key="5">
    <source>
        <dbReference type="ARBA" id="ARBA00022989"/>
    </source>
</evidence>
<feature type="transmembrane region" description="Helical" evidence="7">
    <location>
        <begin position="175"/>
        <end position="192"/>
    </location>
</feature>
<feature type="transmembrane region" description="Helical" evidence="7">
    <location>
        <begin position="126"/>
        <end position="146"/>
    </location>
</feature>
<dbReference type="AlphaFoldDB" id="A0A4P6ZWI7"/>
<dbReference type="KEGG" id="panc:E2636_01155"/>
<evidence type="ECO:0000313" key="9">
    <source>
        <dbReference type="Proteomes" id="UP000294292"/>
    </source>
</evidence>
<accession>A0A4P6ZWI7</accession>
<reference evidence="8 9" key="1">
    <citation type="submission" date="2019-03" db="EMBL/GenBank/DDBJ databases">
        <title>Complete genome sequence of Paenisporosarcina antarctica CGMCC 1.6503T.</title>
        <authorList>
            <person name="Rong J.-C."/>
            <person name="Chi N.-Y."/>
            <person name="Zhang Q.-F."/>
        </authorList>
    </citation>
    <scope>NUCLEOTIDE SEQUENCE [LARGE SCALE GENOMIC DNA]</scope>
    <source>
        <strain evidence="8 9">CGMCC 1.6503</strain>
    </source>
</reference>